<protein>
    <submittedName>
        <fullName evidence="2">Uncharacterized protein</fullName>
    </submittedName>
</protein>
<sequence>MKIIILNIAFLLLALTKDLNTASADNLRAPEAEGPTQTDISDGLTIHVENGQVHRKLKGKGKGKGKFQSCQDMSGKWLFVEPLTTYFSDDRVPANVNIAFELISASDTLCNYFGKEYGTGSQNPFRQAFATVALTTFPGYLGAKEGDNLFLSFAGEGKSAPANVEVCVFDEAFVGLNPTQTAKFYIDAFCYVSDDGQNVCTSKSVVNMAKFPDSATQIVGKTHAQLMEELKKQTDFKPIYSC</sequence>
<dbReference type="EMBL" id="BRYA01000271">
    <property type="protein sequence ID" value="GMI45902.1"/>
    <property type="molecule type" value="Genomic_DNA"/>
</dbReference>
<evidence type="ECO:0000256" key="1">
    <source>
        <dbReference type="SAM" id="SignalP"/>
    </source>
</evidence>
<comment type="caution">
    <text evidence="2">The sequence shown here is derived from an EMBL/GenBank/DDBJ whole genome shotgun (WGS) entry which is preliminary data.</text>
</comment>
<accession>A0A9W7GL05</accession>
<gene>
    <name evidence="2" type="ORF">TrCOL_g698</name>
</gene>
<dbReference type="Proteomes" id="UP001165065">
    <property type="component" value="Unassembled WGS sequence"/>
</dbReference>
<keyword evidence="3" id="KW-1185">Reference proteome</keyword>
<name>A0A9W7GL05_9STRA</name>
<evidence type="ECO:0000313" key="2">
    <source>
        <dbReference type="EMBL" id="GMI45902.1"/>
    </source>
</evidence>
<dbReference type="AlphaFoldDB" id="A0A9W7GL05"/>
<proteinExistence type="predicted"/>
<feature type="signal peptide" evidence="1">
    <location>
        <begin position="1"/>
        <end position="24"/>
    </location>
</feature>
<keyword evidence="1" id="KW-0732">Signal</keyword>
<organism evidence="2 3">
    <name type="scientific">Triparma columacea</name>
    <dbReference type="NCBI Taxonomy" id="722753"/>
    <lineage>
        <taxon>Eukaryota</taxon>
        <taxon>Sar</taxon>
        <taxon>Stramenopiles</taxon>
        <taxon>Ochrophyta</taxon>
        <taxon>Bolidophyceae</taxon>
        <taxon>Parmales</taxon>
        <taxon>Triparmaceae</taxon>
        <taxon>Triparma</taxon>
    </lineage>
</organism>
<evidence type="ECO:0000313" key="3">
    <source>
        <dbReference type="Proteomes" id="UP001165065"/>
    </source>
</evidence>
<reference evidence="3" key="1">
    <citation type="journal article" date="2023" name="Commun. Biol.">
        <title>Genome analysis of Parmales, the sister group of diatoms, reveals the evolutionary specialization of diatoms from phago-mixotrophs to photoautotrophs.</title>
        <authorList>
            <person name="Ban H."/>
            <person name="Sato S."/>
            <person name="Yoshikawa S."/>
            <person name="Yamada K."/>
            <person name="Nakamura Y."/>
            <person name="Ichinomiya M."/>
            <person name="Sato N."/>
            <person name="Blanc-Mathieu R."/>
            <person name="Endo H."/>
            <person name="Kuwata A."/>
            <person name="Ogata H."/>
        </authorList>
    </citation>
    <scope>NUCLEOTIDE SEQUENCE [LARGE SCALE GENOMIC DNA]</scope>
</reference>
<feature type="chain" id="PRO_5040826554" evidence="1">
    <location>
        <begin position="25"/>
        <end position="242"/>
    </location>
</feature>